<comment type="caution">
    <text evidence="5">The sequence shown here is derived from an EMBL/GenBank/DDBJ whole genome shotgun (WGS) entry which is preliminary data.</text>
</comment>
<dbReference type="Pfam" id="PF00389">
    <property type="entry name" value="2-Hacid_dh"/>
    <property type="match status" value="1"/>
</dbReference>
<sequence length="313" mass="34166">MTAPPRVVALVENLHPHAIKLAQELFTAPAYQLLLPPAENWRESAHAIVMRTGSLTREDIETAKYLQVVGKQGVGLDKVDLSAAKEQGVIIRNTPGINATAVAELVVAHIFAVARQIVDIGVRQRNGEVFQRHQCSGLQITGKNIGIVGMGAIGKAVARMLHDGFGCTIFAYDPFLADDAWSDVPHTRARTVQEILPLLDVLTLHVPLVDGTRNLISMTEFKAMKQSCILINHSRGGVVNEDDMVTALKEQKIRGVGIDALVYDPPTLEKYGELWSLPNIITTPHIGASTPQTQSESACAAVRNVWEFFESKK</sequence>
<dbReference type="PROSITE" id="PS00065">
    <property type="entry name" value="D_2_HYDROXYACID_DH_1"/>
    <property type="match status" value="1"/>
</dbReference>
<feature type="domain" description="D-isomer specific 2-hydroxyacid dehydrogenase catalytic" evidence="3">
    <location>
        <begin position="8"/>
        <end position="312"/>
    </location>
</feature>
<evidence type="ECO:0008006" key="7">
    <source>
        <dbReference type="Google" id="ProtNLM"/>
    </source>
</evidence>
<dbReference type="OrthoDB" id="298012at2759"/>
<accession>A0A9P0EGY3</accession>
<protein>
    <recommendedName>
        <fullName evidence="7">D-3-phosphoglycerate dehydrogenase</fullName>
    </recommendedName>
</protein>
<dbReference type="PANTHER" id="PTHR10996:SF264">
    <property type="entry name" value="HYPOTHETICAL D-ISOMER SPECIFIC 2-HYDROXYACID DEHYDROGENASE (EUROFUNG)"/>
    <property type="match status" value="1"/>
</dbReference>
<evidence type="ECO:0000256" key="2">
    <source>
        <dbReference type="RuleBase" id="RU003719"/>
    </source>
</evidence>
<dbReference type="AlphaFoldDB" id="A0A9P0EGY3"/>
<evidence type="ECO:0000256" key="1">
    <source>
        <dbReference type="ARBA" id="ARBA00023002"/>
    </source>
</evidence>
<keyword evidence="6" id="KW-1185">Reference proteome</keyword>
<dbReference type="InterPro" id="IPR029752">
    <property type="entry name" value="D-isomer_DH_CS1"/>
</dbReference>
<reference evidence="5" key="1">
    <citation type="submission" date="2021-10" db="EMBL/GenBank/DDBJ databases">
        <authorList>
            <person name="Piombo E."/>
        </authorList>
    </citation>
    <scope>NUCLEOTIDE SEQUENCE</scope>
</reference>
<dbReference type="GO" id="GO:0030267">
    <property type="term" value="F:glyoxylate reductase (NADPH) activity"/>
    <property type="evidence" value="ECO:0007669"/>
    <property type="project" value="TreeGrafter"/>
</dbReference>
<dbReference type="InterPro" id="IPR006140">
    <property type="entry name" value="D-isomer_DH_NAD-bd"/>
</dbReference>
<name>A0A9P0EGY3_9HYPO</name>
<evidence type="ECO:0000259" key="3">
    <source>
        <dbReference type="Pfam" id="PF00389"/>
    </source>
</evidence>
<dbReference type="Proteomes" id="UP000775872">
    <property type="component" value="Unassembled WGS sequence"/>
</dbReference>
<dbReference type="GO" id="GO:0016618">
    <property type="term" value="F:hydroxypyruvate reductase [NAD(P)H] activity"/>
    <property type="evidence" value="ECO:0007669"/>
    <property type="project" value="TreeGrafter"/>
</dbReference>
<evidence type="ECO:0000313" key="6">
    <source>
        <dbReference type="Proteomes" id="UP000775872"/>
    </source>
</evidence>
<dbReference type="InterPro" id="IPR029753">
    <property type="entry name" value="D-isomer_DH_CS"/>
</dbReference>
<dbReference type="InterPro" id="IPR050223">
    <property type="entry name" value="D-isomer_2-hydroxyacid_DH"/>
</dbReference>
<dbReference type="SUPFAM" id="SSF52283">
    <property type="entry name" value="Formate/glycerate dehydrogenase catalytic domain-like"/>
    <property type="match status" value="1"/>
</dbReference>
<gene>
    <name evidence="5" type="ORF">CSOL1703_00014270</name>
</gene>
<keyword evidence="1 2" id="KW-0560">Oxidoreductase</keyword>
<organism evidence="5 6">
    <name type="scientific">Clonostachys solani</name>
    <dbReference type="NCBI Taxonomy" id="160281"/>
    <lineage>
        <taxon>Eukaryota</taxon>
        <taxon>Fungi</taxon>
        <taxon>Dikarya</taxon>
        <taxon>Ascomycota</taxon>
        <taxon>Pezizomycotina</taxon>
        <taxon>Sordariomycetes</taxon>
        <taxon>Hypocreomycetidae</taxon>
        <taxon>Hypocreales</taxon>
        <taxon>Bionectriaceae</taxon>
        <taxon>Clonostachys</taxon>
    </lineage>
</organism>
<dbReference type="GO" id="GO:0005829">
    <property type="term" value="C:cytosol"/>
    <property type="evidence" value="ECO:0007669"/>
    <property type="project" value="TreeGrafter"/>
</dbReference>
<dbReference type="PANTHER" id="PTHR10996">
    <property type="entry name" value="2-HYDROXYACID DEHYDROGENASE-RELATED"/>
    <property type="match status" value="1"/>
</dbReference>
<feature type="domain" description="D-isomer specific 2-hydroxyacid dehydrogenase NAD-binding" evidence="4">
    <location>
        <begin position="107"/>
        <end position="287"/>
    </location>
</feature>
<dbReference type="SUPFAM" id="SSF51735">
    <property type="entry name" value="NAD(P)-binding Rossmann-fold domains"/>
    <property type="match status" value="1"/>
</dbReference>
<dbReference type="Gene3D" id="3.40.50.720">
    <property type="entry name" value="NAD(P)-binding Rossmann-like Domain"/>
    <property type="match status" value="2"/>
</dbReference>
<dbReference type="GO" id="GO:0051287">
    <property type="term" value="F:NAD binding"/>
    <property type="evidence" value="ECO:0007669"/>
    <property type="project" value="InterPro"/>
</dbReference>
<dbReference type="PROSITE" id="PS00671">
    <property type="entry name" value="D_2_HYDROXYACID_DH_3"/>
    <property type="match status" value="1"/>
</dbReference>
<comment type="similarity">
    <text evidence="2">Belongs to the D-isomer specific 2-hydroxyacid dehydrogenase family.</text>
</comment>
<evidence type="ECO:0000259" key="4">
    <source>
        <dbReference type="Pfam" id="PF02826"/>
    </source>
</evidence>
<dbReference type="EMBL" id="CABFOC020000042">
    <property type="protein sequence ID" value="CAH0051621.1"/>
    <property type="molecule type" value="Genomic_DNA"/>
</dbReference>
<dbReference type="InterPro" id="IPR006139">
    <property type="entry name" value="D-isomer_2_OHA_DH_cat_dom"/>
</dbReference>
<dbReference type="InterPro" id="IPR036291">
    <property type="entry name" value="NAD(P)-bd_dom_sf"/>
</dbReference>
<dbReference type="Pfam" id="PF02826">
    <property type="entry name" value="2-Hacid_dh_C"/>
    <property type="match status" value="1"/>
</dbReference>
<evidence type="ECO:0000313" key="5">
    <source>
        <dbReference type="EMBL" id="CAH0051621.1"/>
    </source>
</evidence>
<proteinExistence type="inferred from homology"/>